<keyword evidence="4" id="KW-0255">Endonuclease</keyword>
<dbReference type="InterPro" id="IPR016128">
    <property type="entry name" value="Pyosin/cloacin_T_dom"/>
</dbReference>
<dbReference type="Pfam" id="PF06958">
    <property type="entry name" value="Pyocin_S"/>
    <property type="match status" value="1"/>
</dbReference>
<dbReference type="Pfam" id="PF21431">
    <property type="entry name" value="Col-Pyo_DNase"/>
    <property type="match status" value="1"/>
</dbReference>
<dbReference type="GO" id="GO:0031640">
    <property type="term" value="P:killing of cells of another organism"/>
    <property type="evidence" value="ECO:0007669"/>
    <property type="project" value="UniProtKB-KW"/>
</dbReference>
<dbReference type="GO" id="GO:0004519">
    <property type="term" value="F:endonuclease activity"/>
    <property type="evidence" value="ECO:0007669"/>
    <property type="project" value="UniProtKB-KW"/>
</dbReference>
<keyword evidence="2" id="KW-0929">Antimicrobial</keyword>
<feature type="region of interest" description="Disordered" evidence="9">
    <location>
        <begin position="167"/>
        <end position="186"/>
    </location>
</feature>
<feature type="domain" description="HNH nuclease" evidence="10">
    <location>
        <begin position="706"/>
        <end position="759"/>
    </location>
</feature>
<dbReference type="SUPFAM" id="SSF69369">
    <property type="entry name" value="Cloacin translocation domain"/>
    <property type="match status" value="1"/>
</dbReference>
<sequence>MGGGFNYNGEGATGTGLDRDPYVRDSNGNAIGVKSRYHAESYGTSSPALGPNGAIQITAGVIAVPGDKPRPDGGSGGGNTVNTGPAGQLLVMNKGQLGYWETRSTGAGNNEHNTSVFVAVGPSEAEKTASAEKALKEKQQAEAAAKDFAAKTAAASATAEKERQQAIAAATAAGQHQSVSDARNSLNNATSDVSRLKSAADSALQEAKAKRKAAIDAVPVATQAENKYQELQQKIKGLKLKNGEYGTDKWEIIGSNKEHDHWGYRFYPSGITKAQVDAAQIDAVNKRNQATSLASQATAAEQDSLKATAAYNAAETRRQAAQAALNSAEQAAAAERKRQEAEAAAAAAAEKKRQADAAAKAAEEARAAAEKARLMQERQAAADKLKSTDIQSVRGIPSTAAPAASPISWAVASLGGISLDSVTAGKAWTQIAEVMAKLRGIAGASLVGPVVATAVGLFWSRDVGIGSDVVPGRDISGLMPGDALSLPDLATLIKAADSKTGVSMPVRGRIIVREGDYLESQFVRTPVAGSVPVVRAALDKATGYWGYTLPAIQGVPGQTILVSPSDAPGVNGPLGLAGPVPLPETIIHTGGQTTVPQGGTVTVSPAEDDIDFNDLILVFPPESGLKPLYVMYRSPRNMPGTASGKGQNVGNNWMGGTSTGDGAPVPSQIADKLRGKAFGSFDSFCRAFWKAVAADPDLSKQFYPDDIERMKLGRAPTVRFRDSVGKRVKVELHHKVEISKGGDVYNVDNLNALTPKRHIEIHKGN</sequence>
<feature type="compositionally biased region" description="Gly residues" evidence="9">
    <location>
        <begin position="1"/>
        <end position="14"/>
    </location>
</feature>
<feature type="region of interest" description="Disordered" evidence="9">
    <location>
        <begin position="60"/>
        <end position="85"/>
    </location>
</feature>
<evidence type="ECO:0000256" key="2">
    <source>
        <dbReference type="ARBA" id="ARBA00022529"/>
    </source>
</evidence>
<evidence type="ECO:0000256" key="8">
    <source>
        <dbReference type="SAM" id="Coils"/>
    </source>
</evidence>
<geneLocation type="plasmid" evidence="11">
    <name>pKlebB-k17/80</name>
</geneLocation>
<dbReference type="InterPro" id="IPR003615">
    <property type="entry name" value="HNH_nuc"/>
</dbReference>
<dbReference type="SMART" id="SM00507">
    <property type="entry name" value="HNHc"/>
    <property type="match status" value="1"/>
</dbReference>
<dbReference type="RefSeq" id="WP_010904246.1">
    <property type="nucleotide sequence ID" value="NC_002610.1"/>
</dbReference>
<accession>Q9XBT6</accession>
<evidence type="ECO:0000313" key="11">
    <source>
        <dbReference type="EMBL" id="AAD39262.2"/>
    </source>
</evidence>
<dbReference type="GO" id="GO:0016787">
    <property type="term" value="F:hydrolase activity"/>
    <property type="evidence" value="ECO:0007669"/>
    <property type="project" value="UniProtKB-KW"/>
</dbReference>
<dbReference type="InterPro" id="IPR037146">
    <property type="entry name" value="Colicin/pyocin_DNase_dom_sf"/>
</dbReference>
<feature type="coiled-coil region" evidence="8">
    <location>
        <begin position="311"/>
        <end position="379"/>
    </location>
</feature>
<dbReference type="SUPFAM" id="SSF54060">
    <property type="entry name" value="His-Me finger endonucleases"/>
    <property type="match status" value="1"/>
</dbReference>
<feature type="coiled-coil region" evidence="8">
    <location>
        <begin position="186"/>
        <end position="241"/>
    </location>
</feature>
<proteinExistence type="inferred from homology"/>
<dbReference type="InterPro" id="IPR044925">
    <property type="entry name" value="His-Me_finger_sf"/>
</dbReference>
<dbReference type="GO" id="GO:0042742">
    <property type="term" value="P:defense response to bacterium"/>
    <property type="evidence" value="ECO:0007669"/>
    <property type="project" value="UniProtKB-KW"/>
</dbReference>
<feature type="compositionally biased region" description="Low complexity" evidence="9">
    <location>
        <begin position="167"/>
        <end position="177"/>
    </location>
</feature>
<dbReference type="SMR" id="Q9XBT6"/>
<dbReference type="CDD" id="cd00085">
    <property type="entry name" value="HNHc"/>
    <property type="match status" value="1"/>
</dbReference>
<keyword evidence="8" id="KW-0175">Coiled coil</keyword>
<evidence type="ECO:0000256" key="6">
    <source>
        <dbReference type="ARBA" id="ARBA00023022"/>
    </source>
</evidence>
<protein>
    <submittedName>
        <fullName evidence="11">Klebicin B</fullName>
    </submittedName>
</protein>
<dbReference type="Gene3D" id="3.90.540.10">
    <property type="entry name" value="Colicin/pyocin, DNase domain"/>
    <property type="match status" value="1"/>
</dbReference>
<comment type="similarity">
    <text evidence="1">Belongs to the colicin/pyosin nuclease family.</text>
</comment>
<keyword evidence="5" id="KW-0378">Hydrolase</keyword>
<keyword evidence="7" id="KW-0078">Bacteriocin</keyword>
<evidence type="ECO:0000259" key="10">
    <source>
        <dbReference type="SMART" id="SM00507"/>
    </source>
</evidence>
<name>Q9XBT6_KLEPN</name>
<evidence type="ECO:0000256" key="7">
    <source>
        <dbReference type="ARBA" id="ARBA00023048"/>
    </source>
</evidence>
<dbReference type="EMBL" id="AF156893">
    <property type="protein sequence ID" value="AAD39262.2"/>
    <property type="molecule type" value="Genomic_DNA"/>
</dbReference>
<evidence type="ECO:0000256" key="9">
    <source>
        <dbReference type="SAM" id="MobiDB-lite"/>
    </source>
</evidence>
<evidence type="ECO:0000256" key="5">
    <source>
        <dbReference type="ARBA" id="ARBA00022801"/>
    </source>
</evidence>
<organism evidence="11">
    <name type="scientific">Klebsiella pneumoniae</name>
    <dbReference type="NCBI Taxonomy" id="573"/>
    <lineage>
        <taxon>Bacteria</taxon>
        <taxon>Pseudomonadati</taxon>
        <taxon>Pseudomonadota</taxon>
        <taxon>Gammaproteobacteria</taxon>
        <taxon>Enterobacterales</taxon>
        <taxon>Enterobacteriaceae</taxon>
        <taxon>Klebsiella/Raoultella group</taxon>
        <taxon>Klebsiella</taxon>
        <taxon>Klebsiella pneumoniae complex</taxon>
    </lineage>
</organism>
<feature type="region of interest" description="Disordered" evidence="9">
    <location>
        <begin position="1"/>
        <end position="29"/>
    </location>
</feature>
<gene>
    <name evidence="11" type="primary">kba</name>
</gene>
<evidence type="ECO:0000256" key="4">
    <source>
        <dbReference type="ARBA" id="ARBA00022759"/>
    </source>
</evidence>
<keyword evidence="3" id="KW-0540">Nuclease</keyword>
<reference evidence="11" key="1">
    <citation type="journal article" date="2001" name="Plasmid">
        <title>Molecular characterization of the klebicin B plasmid of Klebsiella pneumoniae.</title>
        <authorList>
            <person name="Riley M.A."/>
            <person name="Pinou T."/>
            <person name="Wertz J.E."/>
            <person name="Tan Y."/>
            <person name="Valletta C.M."/>
        </authorList>
    </citation>
    <scope>NUCLEOTIDE SEQUENCE</scope>
    <source>
        <plasmid evidence="11">pKlebB-k17/80</plasmid>
    </source>
</reference>
<keyword evidence="11" id="KW-0614">Plasmid</keyword>
<evidence type="ECO:0000256" key="1">
    <source>
        <dbReference type="ARBA" id="ARBA00006811"/>
    </source>
</evidence>
<evidence type="ECO:0000256" key="3">
    <source>
        <dbReference type="ARBA" id="ARBA00022722"/>
    </source>
</evidence>
<dbReference type="InterPro" id="IPR036302">
    <property type="entry name" value="Pyosin/cloacin_T_dom_sf"/>
</dbReference>
<dbReference type="AlphaFoldDB" id="Q9XBT6"/>
<keyword evidence="6" id="KW-0044">Antibiotic</keyword>